<protein>
    <submittedName>
        <fullName evidence="1">Uncharacterized protein</fullName>
    </submittedName>
</protein>
<dbReference type="AlphaFoldDB" id="E3BNG1"/>
<comment type="caution">
    <text evidence="1">The sequence shown here is derived from an EMBL/GenBank/DDBJ whole genome shotgun (WGS) entry which is preliminary data.</text>
</comment>
<organism evidence="1 2">
    <name type="scientific">Vibrio caribbeanicus ATCC BAA-2122</name>
    <dbReference type="NCBI Taxonomy" id="796620"/>
    <lineage>
        <taxon>Bacteria</taxon>
        <taxon>Pseudomonadati</taxon>
        <taxon>Pseudomonadota</taxon>
        <taxon>Gammaproteobacteria</taxon>
        <taxon>Vibrionales</taxon>
        <taxon>Vibrionaceae</taxon>
        <taxon>Vibrio</taxon>
    </lineage>
</organism>
<dbReference type="Proteomes" id="UP000002943">
    <property type="component" value="Unassembled WGS sequence"/>
</dbReference>
<gene>
    <name evidence="1" type="ORF">VIBC2010_15134</name>
</gene>
<accession>E3BNG1</accession>
<dbReference type="STRING" id="796620.VIBC2010_15134"/>
<evidence type="ECO:0000313" key="1">
    <source>
        <dbReference type="EMBL" id="EFP95380.1"/>
    </source>
</evidence>
<keyword evidence="2" id="KW-1185">Reference proteome</keyword>
<reference evidence="1 2" key="1">
    <citation type="journal article" date="2012" name="Int. J. Syst. Evol. Microbiol.">
        <title>Vibrio caribbeanicus sp. nov., isolated from the marine sponge Scleritoderma cyanea.</title>
        <authorList>
            <person name="Hoffmann M."/>
            <person name="Monday S.R."/>
            <person name="Allard M.W."/>
            <person name="Strain E.A."/>
            <person name="Whittaker P."/>
            <person name="Naum M."/>
            <person name="McCarthy P.J."/>
            <person name="Lopez J.V."/>
            <person name="Fischer M."/>
            <person name="Brown E.W."/>
        </authorList>
    </citation>
    <scope>NUCLEOTIDE SEQUENCE [LARGE SCALE GENOMIC DNA]</scope>
    <source>
        <strain evidence="1 2">ATCC BAA-2122</strain>
    </source>
</reference>
<evidence type="ECO:0000313" key="2">
    <source>
        <dbReference type="Proteomes" id="UP000002943"/>
    </source>
</evidence>
<name>E3BNG1_9VIBR</name>
<dbReference type="EMBL" id="AEIU01000096">
    <property type="protein sequence ID" value="EFP95380.1"/>
    <property type="molecule type" value="Genomic_DNA"/>
</dbReference>
<sequence>MTKRDGDNDETLPLGAWYSADFIVKQLGESTHILLRYFP</sequence>
<proteinExistence type="predicted"/>